<dbReference type="EMBL" id="BJYT01000001">
    <property type="protein sequence ID" value="GEO07840.1"/>
    <property type="molecule type" value="Genomic_DNA"/>
</dbReference>
<dbReference type="CDD" id="cd17324">
    <property type="entry name" value="MFS_NepI_like"/>
    <property type="match status" value="1"/>
</dbReference>
<dbReference type="InterPro" id="IPR020846">
    <property type="entry name" value="MFS_dom"/>
</dbReference>
<feature type="domain" description="Major facilitator superfamily (MFS) profile" evidence="5">
    <location>
        <begin position="11"/>
        <end position="393"/>
    </location>
</feature>
<dbReference type="Pfam" id="PF07690">
    <property type="entry name" value="MFS_1"/>
    <property type="match status" value="1"/>
</dbReference>
<dbReference type="SUPFAM" id="SSF103473">
    <property type="entry name" value="MFS general substrate transporter"/>
    <property type="match status" value="1"/>
</dbReference>
<gene>
    <name evidence="6" type="ORF">SAE01_03360</name>
</gene>
<feature type="transmembrane region" description="Helical" evidence="4">
    <location>
        <begin position="138"/>
        <end position="161"/>
    </location>
</feature>
<feature type="transmembrane region" description="Helical" evidence="4">
    <location>
        <begin position="51"/>
        <end position="72"/>
    </location>
</feature>
<keyword evidence="1 4" id="KW-0812">Transmembrane</keyword>
<keyword evidence="2 4" id="KW-1133">Transmembrane helix</keyword>
<feature type="transmembrane region" description="Helical" evidence="4">
    <location>
        <begin position="281"/>
        <end position="313"/>
    </location>
</feature>
<feature type="transmembrane region" description="Helical" evidence="4">
    <location>
        <begin position="341"/>
        <end position="358"/>
    </location>
</feature>
<reference evidence="6 7" key="1">
    <citation type="submission" date="2019-07" db="EMBL/GenBank/DDBJ databases">
        <title>Whole genome shotgun sequence of Segetibacter aerophilus NBRC 106135.</title>
        <authorList>
            <person name="Hosoyama A."/>
            <person name="Uohara A."/>
            <person name="Ohji S."/>
            <person name="Ichikawa N."/>
        </authorList>
    </citation>
    <scope>NUCLEOTIDE SEQUENCE [LARGE SCALE GENOMIC DNA]</scope>
    <source>
        <strain evidence="6 7">NBRC 106135</strain>
    </source>
</reference>
<feature type="transmembrane region" description="Helical" evidence="4">
    <location>
        <begin position="12"/>
        <end position="31"/>
    </location>
</feature>
<keyword evidence="7" id="KW-1185">Reference proteome</keyword>
<dbReference type="PROSITE" id="PS50850">
    <property type="entry name" value="MFS"/>
    <property type="match status" value="1"/>
</dbReference>
<comment type="caution">
    <text evidence="6">The sequence shown here is derived from an EMBL/GenBank/DDBJ whole genome shotgun (WGS) entry which is preliminary data.</text>
</comment>
<evidence type="ECO:0000313" key="6">
    <source>
        <dbReference type="EMBL" id="GEO07840.1"/>
    </source>
</evidence>
<evidence type="ECO:0000256" key="4">
    <source>
        <dbReference type="SAM" id="Phobius"/>
    </source>
</evidence>
<keyword evidence="3 4" id="KW-0472">Membrane</keyword>
<feature type="transmembrane region" description="Helical" evidence="4">
    <location>
        <begin position="103"/>
        <end position="126"/>
    </location>
</feature>
<dbReference type="InterPro" id="IPR011701">
    <property type="entry name" value="MFS"/>
</dbReference>
<protein>
    <submittedName>
        <fullName evidence="6">Major facilitator transporter</fullName>
    </submittedName>
</protein>
<dbReference type="GO" id="GO:0022857">
    <property type="term" value="F:transmembrane transporter activity"/>
    <property type="evidence" value="ECO:0007669"/>
    <property type="project" value="InterPro"/>
</dbReference>
<feature type="transmembrane region" description="Helical" evidence="4">
    <location>
        <begin position="218"/>
        <end position="239"/>
    </location>
</feature>
<evidence type="ECO:0000313" key="7">
    <source>
        <dbReference type="Proteomes" id="UP000321513"/>
    </source>
</evidence>
<dbReference type="InterPro" id="IPR036259">
    <property type="entry name" value="MFS_trans_sf"/>
</dbReference>
<dbReference type="RefSeq" id="WP_246113131.1">
    <property type="nucleotide sequence ID" value="NZ_BJYT01000001.1"/>
</dbReference>
<evidence type="ECO:0000256" key="2">
    <source>
        <dbReference type="ARBA" id="ARBA00022989"/>
    </source>
</evidence>
<sequence>MQETKEKAGLTSLHLWVMTIATGLVVANIYYNQPLLADISKDFNVSEAEGGILAMLTQVGYAAGMLFCVPLGDMLKRKQLIMAVFVIDIIALLLAAWSPTIHILMLASFLIGAFSIIPQLIIPMAAHLSLPERRGKTIGFVMSGLLIGILLSRTVSGYVGAHLGWRAMFWIAAGLMVILAASLYFLLPEVYPEYKGNYKQLMTSLISITKEEPILRIAAIRGALCFAGFAGFWSTLAFLLRQPQFNAGSEVAGAFGLVGAFGALAASQMGKFSDRGNGHQLIAISIGIVIVSFIIFGFSGSSIAGLIIGVILMDMGVQGAHISNQAAIFSIRPEARNRMNTVYMVTYFIGGALGTLLATQAWEIYHWKGVVAMGLVVSVIALLIHWYYRPAVVVSEPVV</sequence>
<feature type="transmembrane region" description="Helical" evidence="4">
    <location>
        <begin position="251"/>
        <end position="269"/>
    </location>
</feature>
<feature type="transmembrane region" description="Helical" evidence="4">
    <location>
        <begin position="370"/>
        <end position="388"/>
    </location>
</feature>
<evidence type="ECO:0000256" key="1">
    <source>
        <dbReference type="ARBA" id="ARBA00022692"/>
    </source>
</evidence>
<name>A0A512B7A8_9BACT</name>
<dbReference type="AlphaFoldDB" id="A0A512B7A8"/>
<dbReference type="Proteomes" id="UP000321513">
    <property type="component" value="Unassembled WGS sequence"/>
</dbReference>
<feature type="transmembrane region" description="Helical" evidence="4">
    <location>
        <begin position="167"/>
        <end position="187"/>
    </location>
</feature>
<proteinExistence type="predicted"/>
<evidence type="ECO:0000259" key="5">
    <source>
        <dbReference type="PROSITE" id="PS50850"/>
    </source>
</evidence>
<accession>A0A512B7A8</accession>
<evidence type="ECO:0000256" key="3">
    <source>
        <dbReference type="ARBA" id="ARBA00023136"/>
    </source>
</evidence>
<dbReference type="Gene3D" id="1.20.1250.20">
    <property type="entry name" value="MFS general substrate transporter like domains"/>
    <property type="match status" value="1"/>
</dbReference>
<organism evidence="6 7">
    <name type="scientific">Segetibacter aerophilus</name>
    <dbReference type="NCBI Taxonomy" id="670293"/>
    <lineage>
        <taxon>Bacteria</taxon>
        <taxon>Pseudomonadati</taxon>
        <taxon>Bacteroidota</taxon>
        <taxon>Chitinophagia</taxon>
        <taxon>Chitinophagales</taxon>
        <taxon>Chitinophagaceae</taxon>
        <taxon>Segetibacter</taxon>
    </lineage>
</organism>
<dbReference type="PANTHER" id="PTHR42910">
    <property type="entry name" value="TRANSPORTER SCO4007-RELATED"/>
    <property type="match status" value="1"/>
</dbReference>
<dbReference type="PANTHER" id="PTHR42910:SF1">
    <property type="entry name" value="MAJOR FACILITATOR SUPERFAMILY (MFS) PROFILE DOMAIN-CONTAINING PROTEIN"/>
    <property type="match status" value="1"/>
</dbReference>